<dbReference type="KEGG" id="scl:sce1977"/>
<dbReference type="Proteomes" id="UP000002139">
    <property type="component" value="Chromosome"/>
</dbReference>
<dbReference type="AlphaFoldDB" id="A9FQ98"/>
<dbReference type="EMBL" id="AM746676">
    <property type="protein sequence ID" value="CAN92136.1"/>
    <property type="molecule type" value="Genomic_DNA"/>
</dbReference>
<keyword evidence="2" id="KW-1185">Reference proteome</keyword>
<evidence type="ECO:0000313" key="1">
    <source>
        <dbReference type="EMBL" id="CAN92136.1"/>
    </source>
</evidence>
<sequence>MPTRPTKIERFLRGATLSTLLAASCVSGAPHGEAPSAPPPAELLAFDLQEGQIDNHFFRRGHIAAHLLTTSGVSPRLIVAFPAGNMGIAVWFDSLPAPVELSVEGDVAGVERVERPGVMRGVSALLASEAPVLRVHRVLLGSVRTIRDVGRDAEVPAWLGNDVEAFASQRGAAIAVRRTMLDGDHHLELLIEPQDGTTAALGDDGGIELAAGPSGLRVRVTALSDEAPLTPVPLEELVTERASDDPRHRQALAFLAYREKLLAGSWRFLTYFGRDTLLAVRMLLPVLEPAVIEAGLGSVLDRLSLAGEVAHEEAIGEYAAFMHLDSGIPGALREPVYDYKMIDDDFLLAPVAAEYLLGSAAGRERAAEFLSRRTPGGDTYAEALARNVALVLHLAAPFAETGDPMKLIGLKAGTKVGEWRDSQEGLAGGRIPYDVNAALVPAALRASARLLASPLLGADAERAGRAERLARAWKDAGVFFRVELPEDEARRRVSSYAASLGLDAAPALASLSGTLSFPAVALDSEGKPIPIMHSDDSFVLLFTEPPPAALEEIAGRLIRPFPAGLRTPVGILVANPAFAQDPAIQRDFTSAHYHGTVTWSWQQAMLAAGLERQLGRGDLPPRARGALERARSALWEVIAATREASTRELWSWAFEGGCYRLVPFGAERLHHDESNAVQLWSTVYLAVRP</sequence>
<reference evidence="1 2" key="1">
    <citation type="journal article" date="2007" name="Nat. Biotechnol.">
        <title>Complete genome sequence of the myxobacterium Sorangium cellulosum.</title>
        <authorList>
            <person name="Schneiker S."/>
            <person name="Perlova O."/>
            <person name="Kaiser O."/>
            <person name="Gerth K."/>
            <person name="Alici A."/>
            <person name="Altmeyer M.O."/>
            <person name="Bartels D."/>
            <person name="Bekel T."/>
            <person name="Beyer S."/>
            <person name="Bode E."/>
            <person name="Bode H.B."/>
            <person name="Bolten C.J."/>
            <person name="Choudhuri J.V."/>
            <person name="Doss S."/>
            <person name="Elnakady Y.A."/>
            <person name="Frank B."/>
            <person name="Gaigalat L."/>
            <person name="Goesmann A."/>
            <person name="Groeger C."/>
            <person name="Gross F."/>
            <person name="Jelsbak L."/>
            <person name="Jelsbak L."/>
            <person name="Kalinowski J."/>
            <person name="Kegler C."/>
            <person name="Knauber T."/>
            <person name="Konietzny S."/>
            <person name="Kopp M."/>
            <person name="Krause L."/>
            <person name="Krug D."/>
            <person name="Linke B."/>
            <person name="Mahmud T."/>
            <person name="Martinez-Arias R."/>
            <person name="McHardy A.C."/>
            <person name="Merai M."/>
            <person name="Meyer F."/>
            <person name="Mormann S."/>
            <person name="Munoz-Dorado J."/>
            <person name="Perez J."/>
            <person name="Pradella S."/>
            <person name="Rachid S."/>
            <person name="Raddatz G."/>
            <person name="Rosenau F."/>
            <person name="Rueckert C."/>
            <person name="Sasse F."/>
            <person name="Scharfe M."/>
            <person name="Schuster S.C."/>
            <person name="Suen G."/>
            <person name="Treuner-Lange A."/>
            <person name="Velicer G.J."/>
            <person name="Vorholter F.-J."/>
            <person name="Weissman K.J."/>
            <person name="Welch R.D."/>
            <person name="Wenzel S.C."/>
            <person name="Whitworth D.E."/>
            <person name="Wilhelm S."/>
            <person name="Wittmann C."/>
            <person name="Bloecker H."/>
            <person name="Puehler A."/>
            <person name="Mueller R."/>
        </authorList>
    </citation>
    <scope>NUCLEOTIDE SEQUENCE [LARGE SCALE GENOMIC DNA]</scope>
    <source>
        <strain evidence="2">So ce56</strain>
    </source>
</reference>
<dbReference type="BioCyc" id="SCEL448385:SCE_RS10140-MONOMER"/>
<name>A9FQ98_SORC5</name>
<dbReference type="PROSITE" id="PS51257">
    <property type="entry name" value="PROKAR_LIPOPROTEIN"/>
    <property type="match status" value="1"/>
</dbReference>
<proteinExistence type="predicted"/>
<gene>
    <name evidence="1" type="ordered locus">sce1977</name>
</gene>
<accession>A9FQ98</accession>
<evidence type="ECO:0000313" key="2">
    <source>
        <dbReference type="Proteomes" id="UP000002139"/>
    </source>
</evidence>
<dbReference type="HOGENOM" id="CLU_012888_0_0_7"/>
<evidence type="ECO:0008006" key="3">
    <source>
        <dbReference type="Google" id="ProtNLM"/>
    </source>
</evidence>
<organism evidence="1 2">
    <name type="scientific">Sorangium cellulosum (strain So ce56)</name>
    <name type="common">Polyangium cellulosum (strain So ce56)</name>
    <dbReference type="NCBI Taxonomy" id="448385"/>
    <lineage>
        <taxon>Bacteria</taxon>
        <taxon>Pseudomonadati</taxon>
        <taxon>Myxococcota</taxon>
        <taxon>Polyangia</taxon>
        <taxon>Polyangiales</taxon>
        <taxon>Polyangiaceae</taxon>
        <taxon>Sorangium</taxon>
    </lineage>
</organism>
<dbReference type="STRING" id="448385.sce1977"/>
<dbReference type="eggNOG" id="ENOG502ZB15">
    <property type="taxonomic scope" value="Bacteria"/>
</dbReference>
<protein>
    <recommendedName>
        <fullName evidence="3">Lipoprotein</fullName>
    </recommendedName>
</protein>